<keyword evidence="2" id="KW-1185">Reference proteome</keyword>
<reference evidence="1" key="1">
    <citation type="submission" date="2022-04" db="EMBL/GenBank/DDBJ databases">
        <title>Genome of the entomopathogenic fungus Entomophthora muscae.</title>
        <authorList>
            <person name="Elya C."/>
            <person name="Lovett B.R."/>
            <person name="Lee E."/>
            <person name="Macias A.M."/>
            <person name="Hajek A.E."/>
            <person name="De Bivort B.L."/>
            <person name="Kasson M.T."/>
            <person name="De Fine Licht H.H."/>
            <person name="Stajich J.E."/>
        </authorList>
    </citation>
    <scope>NUCLEOTIDE SEQUENCE</scope>
    <source>
        <strain evidence="1">Berkeley</strain>
    </source>
</reference>
<protein>
    <submittedName>
        <fullName evidence="1">Uncharacterized protein</fullName>
    </submittedName>
</protein>
<evidence type="ECO:0000313" key="1">
    <source>
        <dbReference type="EMBL" id="KAJ9051706.1"/>
    </source>
</evidence>
<organism evidence="1 2">
    <name type="scientific">Entomophthora muscae</name>
    <dbReference type="NCBI Taxonomy" id="34485"/>
    <lineage>
        <taxon>Eukaryota</taxon>
        <taxon>Fungi</taxon>
        <taxon>Fungi incertae sedis</taxon>
        <taxon>Zoopagomycota</taxon>
        <taxon>Entomophthoromycotina</taxon>
        <taxon>Entomophthoromycetes</taxon>
        <taxon>Entomophthorales</taxon>
        <taxon>Entomophthoraceae</taxon>
        <taxon>Entomophthora</taxon>
    </lineage>
</organism>
<dbReference type="Proteomes" id="UP001165960">
    <property type="component" value="Unassembled WGS sequence"/>
</dbReference>
<proteinExistence type="predicted"/>
<gene>
    <name evidence="1" type="ORF">DSO57_1001972</name>
</gene>
<accession>A0ACC2RNN8</accession>
<comment type="caution">
    <text evidence="1">The sequence shown here is derived from an EMBL/GenBank/DDBJ whole genome shotgun (WGS) entry which is preliminary data.</text>
</comment>
<name>A0ACC2RNN8_9FUNG</name>
<evidence type="ECO:0000313" key="2">
    <source>
        <dbReference type="Proteomes" id="UP001165960"/>
    </source>
</evidence>
<dbReference type="EMBL" id="QTSX02007104">
    <property type="protein sequence ID" value="KAJ9051706.1"/>
    <property type="molecule type" value="Genomic_DNA"/>
</dbReference>
<sequence>MKANPFLFWFLFLLISVLLGLENTTPPQTGTILLLMTLTRRESLANGWFKYPSGHWGRKFWYGQSTPLPPPAEPSLVRPNASFYLLSYLVGYYLLGRFSSMMGQFAFLGHFGHLAMVVVPIGLVIAGLNLGALAHQIGNLFPLMWVPDTMKIKAKTTARSWFSVAIGYLEQTCQAKKAPVVAVPESLLVMLQHVVPAKSLVVESYEFPLVPIVCDCPVLPDAVQEMIERYFQEHPASLAAVCTTEEKKDPAEVATFAENKSTSDIFLDTGASENFMIVETADLLQLTYRPGMLVRGGKCQMFPSFQLKKPVTFVVVRQSFTVRFSICSTLMYPIILVVGWWWDHNVSILLKENELQVDHSSGIIICIPLLGMSELEQSSQTIQSVPVPTPVSLDLPTCLQPWYKAFDTTRDEALPKHTQFNFDFKVTIDLICIVSPIYPLTLKEDKFL</sequence>